<evidence type="ECO:0000256" key="3">
    <source>
        <dbReference type="ARBA" id="ARBA00022989"/>
    </source>
</evidence>
<feature type="transmembrane region" description="Helical" evidence="5">
    <location>
        <begin position="194"/>
        <end position="214"/>
    </location>
</feature>
<keyword evidence="3 5" id="KW-1133">Transmembrane helix</keyword>
<evidence type="ECO:0000256" key="4">
    <source>
        <dbReference type="ARBA" id="ARBA00023136"/>
    </source>
</evidence>
<gene>
    <name evidence="6" type="ORF">Air01nite_26910</name>
</gene>
<evidence type="ECO:0008006" key="8">
    <source>
        <dbReference type="Google" id="ProtNLM"/>
    </source>
</evidence>
<keyword evidence="7" id="KW-1185">Reference proteome</keyword>
<dbReference type="Proteomes" id="UP000624325">
    <property type="component" value="Unassembled WGS sequence"/>
</dbReference>
<comment type="caution">
    <text evidence="6">The sequence shown here is derived from an EMBL/GenBank/DDBJ whole genome shotgun (WGS) entry which is preliminary data.</text>
</comment>
<evidence type="ECO:0000256" key="1">
    <source>
        <dbReference type="ARBA" id="ARBA00004141"/>
    </source>
</evidence>
<accession>A0ABQ4C1D5</accession>
<evidence type="ECO:0000313" key="6">
    <source>
        <dbReference type="EMBL" id="GIF56596.1"/>
    </source>
</evidence>
<keyword evidence="2 5" id="KW-0812">Transmembrane</keyword>
<organism evidence="6 7">
    <name type="scientific">Asanoa iriomotensis</name>
    <dbReference type="NCBI Taxonomy" id="234613"/>
    <lineage>
        <taxon>Bacteria</taxon>
        <taxon>Bacillati</taxon>
        <taxon>Actinomycetota</taxon>
        <taxon>Actinomycetes</taxon>
        <taxon>Micromonosporales</taxon>
        <taxon>Micromonosporaceae</taxon>
        <taxon>Asanoa</taxon>
    </lineage>
</organism>
<comment type="subcellular location">
    <subcellularLocation>
        <location evidence="1">Membrane</location>
        <topology evidence="1">Multi-pass membrane protein</topology>
    </subcellularLocation>
</comment>
<dbReference type="RefSeq" id="WP_239090693.1">
    <property type="nucleotide sequence ID" value="NZ_BAAALU010000010.1"/>
</dbReference>
<evidence type="ECO:0000256" key="2">
    <source>
        <dbReference type="ARBA" id="ARBA00022692"/>
    </source>
</evidence>
<proteinExistence type="predicted"/>
<evidence type="ECO:0000313" key="7">
    <source>
        <dbReference type="Proteomes" id="UP000624325"/>
    </source>
</evidence>
<dbReference type="InterPro" id="IPR032808">
    <property type="entry name" value="DoxX"/>
</dbReference>
<sequence>MRQIADAHHRAQLVEYRANDETARLQKIVDDCDTKTARYRAALDAGCDPGLIAGWIRETATIRTATLARIGVADGPPQRPNEDRIAAIVEGLGGLLAVLNRADPRDKAEIYGRIGRSPSRTLSGPSSSSPTLDEVGVPRSWLAPLGILKGAGVVGLLLGLLGLRSLGVVAACGLVLFFAGALGTHVRARVFHNIAFPGAFLGLAIASAALAVAAR</sequence>
<reference evidence="6 7" key="1">
    <citation type="submission" date="2021-01" db="EMBL/GenBank/DDBJ databases">
        <title>Whole genome shotgun sequence of Asanoa iriomotensis NBRC 100142.</title>
        <authorList>
            <person name="Komaki H."/>
            <person name="Tamura T."/>
        </authorList>
    </citation>
    <scope>NUCLEOTIDE SEQUENCE [LARGE SCALE GENOMIC DNA]</scope>
    <source>
        <strain evidence="6 7">NBRC 100142</strain>
    </source>
</reference>
<dbReference type="Pfam" id="PF13564">
    <property type="entry name" value="DoxX_2"/>
    <property type="match status" value="1"/>
</dbReference>
<evidence type="ECO:0000256" key="5">
    <source>
        <dbReference type="SAM" id="Phobius"/>
    </source>
</evidence>
<dbReference type="EMBL" id="BONC01000015">
    <property type="protein sequence ID" value="GIF56596.1"/>
    <property type="molecule type" value="Genomic_DNA"/>
</dbReference>
<keyword evidence="4 5" id="KW-0472">Membrane</keyword>
<feature type="transmembrane region" description="Helical" evidence="5">
    <location>
        <begin position="168"/>
        <end position="188"/>
    </location>
</feature>
<feature type="transmembrane region" description="Helical" evidence="5">
    <location>
        <begin position="141"/>
        <end position="161"/>
    </location>
</feature>
<protein>
    <recommendedName>
        <fullName evidence="8">DoxX-like protein</fullName>
    </recommendedName>
</protein>
<name>A0ABQ4C1D5_9ACTN</name>